<protein>
    <submittedName>
        <fullName evidence="3">Alpha/beta hydrolase</fullName>
    </submittedName>
</protein>
<dbReference type="PANTHER" id="PTHR43798">
    <property type="entry name" value="MONOACYLGLYCEROL LIPASE"/>
    <property type="match status" value="1"/>
</dbReference>
<dbReference type="SUPFAM" id="SSF53474">
    <property type="entry name" value="alpha/beta-Hydrolases"/>
    <property type="match status" value="1"/>
</dbReference>
<dbReference type="GO" id="GO:0016787">
    <property type="term" value="F:hydrolase activity"/>
    <property type="evidence" value="ECO:0007669"/>
    <property type="project" value="UniProtKB-KW"/>
</dbReference>
<dbReference type="InterPro" id="IPR000073">
    <property type="entry name" value="AB_hydrolase_1"/>
</dbReference>
<dbReference type="RefSeq" id="WP_202011490.1">
    <property type="nucleotide sequence ID" value="NZ_JAERRB010000005.1"/>
</dbReference>
<sequence length="268" mass="28992">MYKPLFLLSLLALVGLSTPKASAAAEDSLLFYTASDGVKIHYEVKGSGAPVLLVHGFIVDGESWKRTALYNDLVAKGFQVITLDMRGNGKSDKPHTAAAYEKDAEANDIMGLISFLKIKKYDVVGYSRGAIITARLLVLDKRVGRAVLGGMGSDFTNPEWPRRILFYRALSGEPVKELEGMVKRVQESGLDQQALAFLQKEQPSTSVAALGKINRPVLILCGDEDSDNGSAPSLAKMIPKSVYHTVPGDHGGASKTQAFADEVLTFFK</sequence>
<keyword evidence="3" id="KW-0378">Hydrolase</keyword>
<keyword evidence="4" id="KW-1185">Reference proteome</keyword>
<evidence type="ECO:0000313" key="3">
    <source>
        <dbReference type="EMBL" id="MBL0742824.1"/>
    </source>
</evidence>
<reference evidence="3 4" key="1">
    <citation type="submission" date="2021-01" db="EMBL/GenBank/DDBJ databases">
        <title>Chryseolinea sp. Jin1 Genome sequencing and assembly.</title>
        <authorList>
            <person name="Kim I."/>
        </authorList>
    </citation>
    <scope>NUCLEOTIDE SEQUENCE [LARGE SCALE GENOMIC DNA]</scope>
    <source>
        <strain evidence="3 4">Jin1</strain>
    </source>
</reference>
<feature type="domain" description="AB hydrolase-1" evidence="2">
    <location>
        <begin position="50"/>
        <end position="151"/>
    </location>
</feature>
<dbReference type="EMBL" id="JAERRB010000005">
    <property type="protein sequence ID" value="MBL0742824.1"/>
    <property type="molecule type" value="Genomic_DNA"/>
</dbReference>
<name>A0ABS1KTT8_9BACT</name>
<dbReference type="Gene3D" id="3.40.50.1820">
    <property type="entry name" value="alpha/beta hydrolase"/>
    <property type="match status" value="1"/>
</dbReference>
<feature type="chain" id="PRO_5046698778" evidence="1">
    <location>
        <begin position="24"/>
        <end position="268"/>
    </location>
</feature>
<dbReference type="Pfam" id="PF00561">
    <property type="entry name" value="Abhydrolase_1"/>
    <property type="match status" value="1"/>
</dbReference>
<feature type="signal peptide" evidence="1">
    <location>
        <begin position="1"/>
        <end position="23"/>
    </location>
</feature>
<dbReference type="Proteomes" id="UP000613030">
    <property type="component" value="Unassembled WGS sequence"/>
</dbReference>
<evidence type="ECO:0000313" key="4">
    <source>
        <dbReference type="Proteomes" id="UP000613030"/>
    </source>
</evidence>
<organism evidence="3 4">
    <name type="scientific">Chryseolinea lacunae</name>
    <dbReference type="NCBI Taxonomy" id="2801331"/>
    <lineage>
        <taxon>Bacteria</taxon>
        <taxon>Pseudomonadati</taxon>
        <taxon>Bacteroidota</taxon>
        <taxon>Cytophagia</taxon>
        <taxon>Cytophagales</taxon>
        <taxon>Fulvivirgaceae</taxon>
        <taxon>Chryseolinea</taxon>
    </lineage>
</organism>
<gene>
    <name evidence="3" type="ORF">JI741_16475</name>
</gene>
<dbReference type="InterPro" id="IPR050266">
    <property type="entry name" value="AB_hydrolase_sf"/>
</dbReference>
<keyword evidence="1" id="KW-0732">Signal</keyword>
<evidence type="ECO:0000259" key="2">
    <source>
        <dbReference type="Pfam" id="PF00561"/>
    </source>
</evidence>
<dbReference type="InterPro" id="IPR029058">
    <property type="entry name" value="AB_hydrolase_fold"/>
</dbReference>
<accession>A0ABS1KTT8</accession>
<comment type="caution">
    <text evidence="3">The sequence shown here is derived from an EMBL/GenBank/DDBJ whole genome shotgun (WGS) entry which is preliminary data.</text>
</comment>
<evidence type="ECO:0000256" key="1">
    <source>
        <dbReference type="SAM" id="SignalP"/>
    </source>
</evidence>
<proteinExistence type="predicted"/>